<evidence type="ECO:0000256" key="1">
    <source>
        <dbReference type="SAM" id="Phobius"/>
    </source>
</evidence>
<dbReference type="Proteomes" id="UP001652628">
    <property type="component" value="Chromosome 2L"/>
</dbReference>
<feature type="transmembrane region" description="Helical" evidence="1">
    <location>
        <begin position="155"/>
        <end position="179"/>
    </location>
</feature>
<sequence length="204" mass="23094">MADVHELVVTCIIFLYQIFLIFRSIHPLKKDALLLILHNFLLYYVINMFKHLAQASINSDGPVNTFYYVPLVYEENVPSGSHQSWHEVLRSSSWQFFEVLFRHHLALLLPFNLALLVPRCKLAFISTLVLVSNFVMFVCFSSAICQLVLATSHAHGMRLLAILCVGPVCQGLLVCRLLARIWVSPRGQGTLGVGSPFFNLAMFL</sequence>
<dbReference type="RefSeq" id="XP_016931932.2">
    <property type="nucleotide sequence ID" value="XM_017076443.3"/>
</dbReference>
<keyword evidence="1" id="KW-0472">Membrane</keyword>
<feature type="transmembrane region" description="Helical" evidence="1">
    <location>
        <begin position="124"/>
        <end position="149"/>
    </location>
</feature>
<protein>
    <submittedName>
        <fullName evidence="3">Uncharacterized protein isoform X1</fullName>
    </submittedName>
</protein>
<reference evidence="3" key="2">
    <citation type="submission" date="2025-08" db="UniProtKB">
        <authorList>
            <consortium name="RefSeq"/>
        </authorList>
    </citation>
    <scope>IDENTIFICATION</scope>
</reference>
<reference evidence="2" key="1">
    <citation type="submission" date="2025-05" db="UniProtKB">
        <authorList>
            <consortium name="RefSeq"/>
        </authorList>
    </citation>
    <scope>NUCLEOTIDE SEQUENCE [LARGE SCALE GENOMIC DNA]</scope>
</reference>
<proteinExistence type="predicted"/>
<keyword evidence="1" id="KW-0812">Transmembrane</keyword>
<dbReference type="GeneID" id="108011330"/>
<keyword evidence="1" id="KW-1133">Transmembrane helix</keyword>
<feature type="transmembrane region" description="Helical" evidence="1">
    <location>
        <begin position="32"/>
        <end position="49"/>
    </location>
</feature>
<feature type="transmembrane region" description="Helical" evidence="1">
    <location>
        <begin position="99"/>
        <end position="117"/>
    </location>
</feature>
<organism evidence="2 3">
    <name type="scientific">Drosophila suzukii</name>
    <name type="common">Spotted-wing drosophila fruit fly</name>
    <dbReference type="NCBI Taxonomy" id="28584"/>
    <lineage>
        <taxon>Eukaryota</taxon>
        <taxon>Metazoa</taxon>
        <taxon>Ecdysozoa</taxon>
        <taxon>Arthropoda</taxon>
        <taxon>Hexapoda</taxon>
        <taxon>Insecta</taxon>
        <taxon>Pterygota</taxon>
        <taxon>Neoptera</taxon>
        <taxon>Endopterygota</taxon>
        <taxon>Diptera</taxon>
        <taxon>Brachycera</taxon>
        <taxon>Muscomorpha</taxon>
        <taxon>Ephydroidea</taxon>
        <taxon>Drosophilidae</taxon>
        <taxon>Drosophila</taxon>
        <taxon>Sophophora</taxon>
    </lineage>
</organism>
<gene>
    <name evidence="3" type="primary">LOC108011330</name>
</gene>
<dbReference type="AlphaFoldDB" id="A0AB39ZB09"/>
<evidence type="ECO:0000313" key="2">
    <source>
        <dbReference type="Proteomes" id="UP001652628"/>
    </source>
</evidence>
<feature type="transmembrane region" description="Helical" evidence="1">
    <location>
        <begin position="6"/>
        <end position="25"/>
    </location>
</feature>
<accession>A0AB39ZB09</accession>
<name>A0AB39ZB09_DROSZ</name>
<evidence type="ECO:0000313" key="3">
    <source>
        <dbReference type="RefSeq" id="XP_016931932.2"/>
    </source>
</evidence>
<keyword evidence="2" id="KW-1185">Reference proteome</keyword>